<dbReference type="AlphaFoldDB" id="A0A9K3D871"/>
<keyword evidence="2" id="KW-1185">Reference proteome</keyword>
<feature type="non-terminal residue" evidence="1">
    <location>
        <position position="1"/>
    </location>
</feature>
<reference evidence="1 2" key="1">
    <citation type="journal article" date="2018" name="PLoS ONE">
        <title>The draft genome of Kipferlia bialata reveals reductive genome evolution in fornicate parasites.</title>
        <authorList>
            <person name="Tanifuji G."/>
            <person name="Takabayashi S."/>
            <person name="Kume K."/>
            <person name="Takagi M."/>
            <person name="Nakayama T."/>
            <person name="Kamikawa R."/>
            <person name="Inagaki Y."/>
            <person name="Hashimoto T."/>
        </authorList>
    </citation>
    <scope>NUCLEOTIDE SEQUENCE [LARGE SCALE GENOMIC DNA]</scope>
    <source>
        <strain evidence="1">NY0173</strain>
    </source>
</reference>
<accession>A0A9K3D871</accession>
<dbReference type="EMBL" id="BDIP01005080">
    <property type="protein sequence ID" value="GIQ89470.1"/>
    <property type="molecule type" value="Genomic_DNA"/>
</dbReference>
<sequence length="375" mass="39448">FTATFPSDQYPQTLGRFDVSLYSDETAAEPILEEPVFRSYTADMQVPDALSVAVWEDSVAILSQTSLSLSTLSPLGTWELVAVRNLASAGIKLDSLPLLAYRDGTVVIVRNTENGYSLHAYTVETSLDAGTISLASYVPLDVAGSKADAVDISGRYVAVATSDDPDPNTAYKIGLHLVNPATQTVSTVTIKSINQNTDTPIVPVPVTVAVDVVIEGEGEGQTEIVRLAAGCPGTVDDPANKVAVASLDAEGEKIETIVVSPPLEKWEGYNAETDVFGSSVDMVDGRLAVLVSLGPDSTVGRGGVYTYTAYTSTTETQWVPEADGVTFTGGVEATCLSLDPSGRVYIYNTMVGSLGAELASVSILEPDADEPDTYA</sequence>
<proteinExistence type="predicted"/>
<evidence type="ECO:0000313" key="1">
    <source>
        <dbReference type="EMBL" id="GIQ89470.1"/>
    </source>
</evidence>
<comment type="caution">
    <text evidence="1">The sequence shown here is derived from an EMBL/GenBank/DDBJ whole genome shotgun (WGS) entry which is preliminary data.</text>
</comment>
<organism evidence="1 2">
    <name type="scientific">Kipferlia bialata</name>
    <dbReference type="NCBI Taxonomy" id="797122"/>
    <lineage>
        <taxon>Eukaryota</taxon>
        <taxon>Metamonada</taxon>
        <taxon>Carpediemonas-like organisms</taxon>
        <taxon>Kipferlia</taxon>
    </lineage>
</organism>
<evidence type="ECO:0000313" key="2">
    <source>
        <dbReference type="Proteomes" id="UP000265618"/>
    </source>
</evidence>
<feature type="non-terminal residue" evidence="1">
    <location>
        <position position="375"/>
    </location>
</feature>
<protein>
    <submittedName>
        <fullName evidence="1">Uncharacterized protein</fullName>
    </submittedName>
</protein>
<dbReference type="Proteomes" id="UP000265618">
    <property type="component" value="Unassembled WGS sequence"/>
</dbReference>
<name>A0A9K3D871_9EUKA</name>
<gene>
    <name evidence="1" type="ORF">KIPB_011949</name>
</gene>